<feature type="transmembrane region" description="Helical" evidence="1">
    <location>
        <begin position="21"/>
        <end position="41"/>
    </location>
</feature>
<keyword evidence="1" id="KW-0812">Transmembrane</keyword>
<proteinExistence type="predicted"/>
<evidence type="ECO:0000313" key="3">
    <source>
        <dbReference type="Proteomes" id="UP000196086"/>
    </source>
</evidence>
<dbReference type="RefSeq" id="WP_086651330.1">
    <property type="nucleotide sequence ID" value="NZ_JOMQ01000034.1"/>
</dbReference>
<comment type="caution">
    <text evidence="2">The sequence shown here is derived from an EMBL/GenBank/DDBJ whole genome shotgun (WGS) entry which is preliminary data.</text>
</comment>
<organism evidence="2 3">
    <name type="scientific">Acetobacter cibinongensis</name>
    <dbReference type="NCBI Taxonomy" id="146475"/>
    <lineage>
        <taxon>Bacteria</taxon>
        <taxon>Pseudomonadati</taxon>
        <taxon>Pseudomonadota</taxon>
        <taxon>Alphaproteobacteria</taxon>
        <taxon>Acetobacterales</taxon>
        <taxon>Acetobacteraceae</taxon>
        <taxon>Acetobacter</taxon>
    </lineage>
</organism>
<reference evidence="2 3" key="1">
    <citation type="submission" date="2014-06" db="EMBL/GenBank/DDBJ databases">
        <authorList>
            <person name="Ju J."/>
            <person name="Zhang J."/>
        </authorList>
    </citation>
    <scope>NUCLEOTIDE SEQUENCE [LARGE SCALE GENOMIC DNA]</scope>
    <source>
        <strain evidence="2 3">DsW_47</strain>
    </source>
</reference>
<gene>
    <name evidence="2" type="ORF">HK14_06845</name>
</gene>
<sequence length="65" mass="6779">MIAFVTQRHAPSLFKREGISSMHSLTLILAAAAIGLGLSVVDRGATPDLAQGRTHIAQHSSVLTG</sequence>
<evidence type="ECO:0000256" key="1">
    <source>
        <dbReference type="SAM" id="Phobius"/>
    </source>
</evidence>
<protein>
    <submittedName>
        <fullName evidence="2">Uncharacterized protein</fullName>
    </submittedName>
</protein>
<keyword evidence="1" id="KW-1133">Transmembrane helix</keyword>
<dbReference type="Proteomes" id="UP000196086">
    <property type="component" value="Unassembled WGS sequence"/>
</dbReference>
<accession>A0A1Z5YU84</accession>
<name>A0A1Z5YU84_9PROT</name>
<evidence type="ECO:0000313" key="2">
    <source>
        <dbReference type="EMBL" id="OUJ02075.1"/>
    </source>
</evidence>
<keyword evidence="1" id="KW-0472">Membrane</keyword>
<dbReference type="AlphaFoldDB" id="A0A1Z5YU84"/>
<dbReference type="EMBL" id="JOMQ01000034">
    <property type="protein sequence ID" value="OUJ02075.1"/>
    <property type="molecule type" value="Genomic_DNA"/>
</dbReference>